<dbReference type="InterPro" id="IPR007607">
    <property type="entry name" value="BacA/B"/>
</dbReference>
<proteinExistence type="inferred from homology"/>
<feature type="region of interest" description="Disordered" evidence="2">
    <location>
        <begin position="131"/>
        <end position="162"/>
    </location>
</feature>
<organism evidence="3 4">
    <name type="scientific">Ectothiorhodospira marina</name>
    <dbReference type="NCBI Taxonomy" id="1396821"/>
    <lineage>
        <taxon>Bacteria</taxon>
        <taxon>Pseudomonadati</taxon>
        <taxon>Pseudomonadota</taxon>
        <taxon>Gammaproteobacteria</taxon>
        <taxon>Chromatiales</taxon>
        <taxon>Ectothiorhodospiraceae</taxon>
        <taxon>Ectothiorhodospira</taxon>
    </lineage>
</organism>
<evidence type="ECO:0000313" key="4">
    <source>
        <dbReference type="Proteomes" id="UP000199256"/>
    </source>
</evidence>
<reference evidence="4" key="1">
    <citation type="submission" date="2016-10" db="EMBL/GenBank/DDBJ databases">
        <authorList>
            <person name="Varghese N."/>
            <person name="Submissions S."/>
        </authorList>
    </citation>
    <scope>NUCLEOTIDE SEQUENCE [LARGE SCALE GENOMIC DNA]</scope>
    <source>
        <strain evidence="4">DSM 241</strain>
    </source>
</reference>
<keyword evidence="4" id="KW-1185">Reference proteome</keyword>
<dbReference type="RefSeq" id="WP_090254362.1">
    <property type="nucleotide sequence ID" value="NZ_FOAA01000012.1"/>
</dbReference>
<evidence type="ECO:0000256" key="1">
    <source>
        <dbReference type="ARBA" id="ARBA00044755"/>
    </source>
</evidence>
<gene>
    <name evidence="3" type="ORF">SAMN05444515_112108</name>
</gene>
<dbReference type="AlphaFoldDB" id="A0A1H7NUN2"/>
<dbReference type="PANTHER" id="PTHR35024">
    <property type="entry name" value="HYPOTHETICAL CYTOSOLIC PROTEIN"/>
    <property type="match status" value="1"/>
</dbReference>
<evidence type="ECO:0000313" key="3">
    <source>
        <dbReference type="EMBL" id="SEL27360.1"/>
    </source>
</evidence>
<dbReference type="STRING" id="1396821.SAMN05444515_112108"/>
<dbReference type="PANTHER" id="PTHR35024:SF4">
    <property type="entry name" value="POLYMER-FORMING CYTOSKELETAL PROTEIN"/>
    <property type="match status" value="1"/>
</dbReference>
<feature type="compositionally biased region" description="Polar residues" evidence="2">
    <location>
        <begin position="134"/>
        <end position="143"/>
    </location>
</feature>
<name>A0A1H7NUN2_9GAMM</name>
<accession>A0A1H7NUN2</accession>
<dbReference type="Proteomes" id="UP000199256">
    <property type="component" value="Unassembled WGS sequence"/>
</dbReference>
<dbReference type="OrthoDB" id="5294247at2"/>
<protein>
    <submittedName>
        <fullName evidence="3">Protein CcmA, bactofilin family</fullName>
    </submittedName>
</protein>
<sequence>MLSRRKKKMKVARVDTILGRNSVIEGDLCFSGGMHLEGTIHGNISADDQDEEALLVINQGAVIKGDVKVPRVVISGSVEGDVHASARVELSSGARVTGNVYYTLIEMAMGAEVNGSLLHQSKEALRLEHLKVPGQSQGAQQTPRAGEAEKPASEASSGNTHS</sequence>
<dbReference type="Pfam" id="PF04519">
    <property type="entry name" value="Bactofilin"/>
    <property type="match status" value="1"/>
</dbReference>
<evidence type="ECO:0000256" key="2">
    <source>
        <dbReference type="SAM" id="MobiDB-lite"/>
    </source>
</evidence>
<comment type="similarity">
    <text evidence="1">Belongs to the bactofilin family.</text>
</comment>
<dbReference type="EMBL" id="FOAA01000012">
    <property type="protein sequence ID" value="SEL27360.1"/>
    <property type="molecule type" value="Genomic_DNA"/>
</dbReference>